<evidence type="ECO:0000256" key="1">
    <source>
        <dbReference type="ARBA" id="ARBA00007406"/>
    </source>
</evidence>
<dbReference type="InterPro" id="IPR020829">
    <property type="entry name" value="GlycerAld_3-P_DH_cat"/>
</dbReference>
<dbReference type="PRINTS" id="PR00078">
    <property type="entry name" value="G3PDHDRGNASE"/>
</dbReference>
<dbReference type="SUPFAM" id="SSF55347">
    <property type="entry name" value="Glyceraldehyde-3-phosphate dehydrogenase-like, C-terminal domain"/>
    <property type="match status" value="1"/>
</dbReference>
<feature type="binding site" evidence="5">
    <location>
        <begin position="208"/>
        <end position="209"/>
    </location>
    <ligand>
        <name>D-glyceraldehyde 3-phosphate</name>
        <dbReference type="ChEBI" id="CHEBI:59776"/>
    </ligand>
</feature>
<gene>
    <name evidence="11" type="ORF">SAMN02745181_2583</name>
</gene>
<dbReference type="PROSITE" id="PS00071">
    <property type="entry name" value="GAPDH"/>
    <property type="match status" value="1"/>
</dbReference>
<comment type="subunit">
    <text evidence="2">Homotetramer.</text>
</comment>
<dbReference type="FunFam" id="3.40.50.720:FF:000001">
    <property type="entry name" value="Glyceraldehyde-3-phosphate dehydrogenase"/>
    <property type="match status" value="1"/>
</dbReference>
<feature type="binding site" evidence="5">
    <location>
        <position position="180"/>
    </location>
    <ligand>
        <name>D-glyceraldehyde 3-phosphate</name>
        <dbReference type="ChEBI" id="CHEBI:59776"/>
    </ligand>
</feature>
<dbReference type="InterPro" id="IPR006424">
    <property type="entry name" value="Glyceraldehyde-3-P_DH_1"/>
</dbReference>
<proteinExistence type="inferred from homology"/>
<dbReference type="RefSeq" id="WP_143184154.1">
    <property type="nucleotide sequence ID" value="NZ_FQYR01000004.1"/>
</dbReference>
<reference evidence="11 12" key="1">
    <citation type="submission" date="2016-11" db="EMBL/GenBank/DDBJ databases">
        <authorList>
            <person name="Jaros S."/>
            <person name="Januszkiewicz K."/>
            <person name="Wedrychowicz H."/>
        </authorList>
    </citation>
    <scope>NUCLEOTIDE SEQUENCE [LARGE SCALE GENOMIC DNA]</scope>
    <source>
        <strain evidence="11 12">DSM 18772</strain>
    </source>
</reference>
<feature type="binding site" evidence="5">
    <location>
        <begin position="149"/>
        <end position="151"/>
    </location>
    <ligand>
        <name>D-glyceraldehyde 3-phosphate</name>
        <dbReference type="ChEBI" id="CHEBI:59776"/>
    </ligand>
</feature>
<feature type="binding site" evidence="6">
    <location>
        <position position="77"/>
    </location>
    <ligand>
        <name>NAD(+)</name>
        <dbReference type="ChEBI" id="CHEBI:57540"/>
    </ligand>
</feature>
<dbReference type="EMBL" id="FQYR01000004">
    <property type="protein sequence ID" value="SHJ77772.1"/>
    <property type="molecule type" value="Genomic_DNA"/>
</dbReference>
<evidence type="ECO:0000313" key="11">
    <source>
        <dbReference type="EMBL" id="SHJ77772.1"/>
    </source>
</evidence>
<sequence length="333" mass="36326">MNIGINGFGRMGRLGFRAGFDHQEYSITQINELGGTAETAAHLLEFDTVHGRWARDISFDNNSITVDGQQIAVTHNRNIADTDWSGCDIVIEASGQFRTPELLQAYFDQGVKKVVVAAPVKDPAALNVVMGCNDHLYDPEKYDIVTAASCTTNCIAPAIKVVHEKIGIVRGTITTLHDLTNTQVIVDAPHKDLRRARSAVNSLIPTTTGSATAITLIYPELKGKLNGHAVRVPMLNASLTDCVFELSREVTEEEVNALLNEAAEGELKGILGYEEKPLVSADYTNDTRSGIIDAPSTMVVDGTMLKLFVWYDNEVGYANRMMELTQKVAKSIS</sequence>
<accession>A0A1M6M2T6</accession>
<dbReference type="Pfam" id="PF02800">
    <property type="entry name" value="Gp_dh_C"/>
    <property type="match status" value="1"/>
</dbReference>
<keyword evidence="3 9" id="KW-0560">Oxidoreductase</keyword>
<comment type="similarity">
    <text evidence="1 8">Belongs to the glyceraldehyde-3-phosphate dehydrogenase family.</text>
</comment>
<dbReference type="PANTHER" id="PTHR42955:SF1">
    <property type="entry name" value="GLYCERALDEHYDE-3-PHOSPHATE DEHYDROGENASE"/>
    <property type="match status" value="1"/>
</dbReference>
<dbReference type="STRING" id="1123071.SAMN02745181_2583"/>
<keyword evidence="6" id="KW-0547">Nucleotide-binding</keyword>
<evidence type="ECO:0000256" key="5">
    <source>
        <dbReference type="PIRSR" id="PIRSR000149-2"/>
    </source>
</evidence>
<dbReference type="InterPro" id="IPR020828">
    <property type="entry name" value="GlycerAld_3-P_DH_NAD(P)-bd"/>
</dbReference>
<dbReference type="PANTHER" id="PTHR42955">
    <property type="entry name" value="GLYCERALDEHYDE-3-PHOSPHATE DEHYDROGENASE"/>
    <property type="match status" value="1"/>
</dbReference>
<dbReference type="Proteomes" id="UP000184510">
    <property type="component" value="Unassembled WGS sequence"/>
</dbReference>
<dbReference type="SUPFAM" id="SSF51735">
    <property type="entry name" value="NAD(P)-binding Rossmann-fold domains"/>
    <property type="match status" value="1"/>
</dbReference>
<evidence type="ECO:0000256" key="3">
    <source>
        <dbReference type="ARBA" id="ARBA00023002"/>
    </source>
</evidence>
<evidence type="ECO:0000256" key="9">
    <source>
        <dbReference type="RuleBase" id="RU361160"/>
    </source>
</evidence>
<name>A0A1M6M2T6_9BACT</name>
<evidence type="ECO:0000256" key="7">
    <source>
        <dbReference type="PIRSR" id="PIRSR000149-4"/>
    </source>
</evidence>
<dbReference type="InterPro" id="IPR054835">
    <property type="entry name" value="G3PDH_Arsen"/>
</dbReference>
<dbReference type="GO" id="GO:0006006">
    <property type="term" value="P:glucose metabolic process"/>
    <property type="evidence" value="ECO:0007669"/>
    <property type="project" value="InterPro"/>
</dbReference>
<keyword evidence="6" id="KW-0520">NAD</keyword>
<dbReference type="NCBIfam" id="NF033735">
    <property type="entry name" value="G3PDH_Arsen"/>
    <property type="match status" value="1"/>
</dbReference>
<dbReference type="EC" id="1.2.1.-" evidence="9"/>
<feature type="binding site" evidence="6">
    <location>
        <position position="313"/>
    </location>
    <ligand>
        <name>NAD(+)</name>
        <dbReference type="ChEBI" id="CHEBI:57540"/>
    </ligand>
</feature>
<dbReference type="GO" id="GO:0050661">
    <property type="term" value="F:NADP binding"/>
    <property type="evidence" value="ECO:0007669"/>
    <property type="project" value="InterPro"/>
</dbReference>
<evidence type="ECO:0000256" key="4">
    <source>
        <dbReference type="PIRSR" id="PIRSR000149-1"/>
    </source>
</evidence>
<dbReference type="InParanoid" id="A0A1M6M2T6"/>
<dbReference type="InterPro" id="IPR036291">
    <property type="entry name" value="NAD(P)-bd_dom_sf"/>
</dbReference>
<feature type="domain" description="Glyceraldehyde 3-phosphate dehydrogenase NAD(P) binding" evidence="10">
    <location>
        <begin position="1"/>
        <end position="150"/>
    </location>
</feature>
<evidence type="ECO:0000313" key="12">
    <source>
        <dbReference type="Proteomes" id="UP000184510"/>
    </source>
</evidence>
<dbReference type="GO" id="GO:0051287">
    <property type="term" value="F:NAD binding"/>
    <property type="evidence" value="ECO:0007669"/>
    <property type="project" value="InterPro"/>
</dbReference>
<keyword evidence="12" id="KW-1185">Reference proteome</keyword>
<dbReference type="Pfam" id="PF00044">
    <property type="entry name" value="Gp_dh_N"/>
    <property type="match status" value="1"/>
</dbReference>
<dbReference type="Gene3D" id="3.30.360.10">
    <property type="entry name" value="Dihydrodipicolinate Reductase, domain 2"/>
    <property type="match status" value="1"/>
</dbReference>
<evidence type="ECO:0000256" key="8">
    <source>
        <dbReference type="RuleBase" id="RU000397"/>
    </source>
</evidence>
<dbReference type="NCBIfam" id="TIGR01534">
    <property type="entry name" value="GAPDH-I"/>
    <property type="match status" value="1"/>
</dbReference>
<dbReference type="GO" id="GO:0016620">
    <property type="term" value="F:oxidoreductase activity, acting on the aldehyde or oxo group of donors, NAD or NADP as acceptor"/>
    <property type="evidence" value="ECO:0007669"/>
    <property type="project" value="InterPro"/>
</dbReference>
<dbReference type="InterPro" id="IPR052978">
    <property type="entry name" value="GAP_dehydrogenase"/>
</dbReference>
<dbReference type="InterPro" id="IPR020831">
    <property type="entry name" value="GlycerAld/Erythrose_P_DH"/>
</dbReference>
<protein>
    <recommendedName>
        <fullName evidence="9">Glyceraldehyde-3-phosphate dehydrogenase</fullName>
        <ecNumber evidence="9">1.2.1.-</ecNumber>
    </recommendedName>
</protein>
<feature type="binding site" evidence="5">
    <location>
        <position position="231"/>
    </location>
    <ligand>
        <name>D-glyceraldehyde 3-phosphate</name>
        <dbReference type="ChEBI" id="CHEBI:59776"/>
    </ligand>
</feature>
<dbReference type="PIRSF" id="PIRSF000149">
    <property type="entry name" value="GAP_DH"/>
    <property type="match status" value="1"/>
</dbReference>
<dbReference type="AlphaFoldDB" id="A0A1M6M2T6"/>
<dbReference type="FunFam" id="3.30.360.10:FF:000002">
    <property type="entry name" value="Glyceraldehyde-3-phosphate dehydrogenase"/>
    <property type="match status" value="1"/>
</dbReference>
<dbReference type="SMART" id="SM00846">
    <property type="entry name" value="Gp_dh_N"/>
    <property type="match status" value="1"/>
</dbReference>
<evidence type="ECO:0000256" key="2">
    <source>
        <dbReference type="ARBA" id="ARBA00011881"/>
    </source>
</evidence>
<evidence type="ECO:0000259" key="10">
    <source>
        <dbReference type="SMART" id="SM00846"/>
    </source>
</evidence>
<evidence type="ECO:0000256" key="6">
    <source>
        <dbReference type="PIRSR" id="PIRSR000149-3"/>
    </source>
</evidence>
<dbReference type="InterPro" id="IPR020830">
    <property type="entry name" value="GlycerAld_3-P_DH_AS"/>
</dbReference>
<dbReference type="Gene3D" id="3.40.50.720">
    <property type="entry name" value="NAD(P)-binding Rossmann-like Domain"/>
    <property type="match status" value="1"/>
</dbReference>
<dbReference type="CDD" id="cd18126">
    <property type="entry name" value="GAPDH_I_C"/>
    <property type="match status" value="1"/>
</dbReference>
<organism evidence="11 12">
    <name type="scientific">Rubritalea squalenifaciens DSM 18772</name>
    <dbReference type="NCBI Taxonomy" id="1123071"/>
    <lineage>
        <taxon>Bacteria</taxon>
        <taxon>Pseudomonadati</taxon>
        <taxon>Verrucomicrobiota</taxon>
        <taxon>Verrucomicrobiia</taxon>
        <taxon>Verrucomicrobiales</taxon>
        <taxon>Rubritaleaceae</taxon>
        <taxon>Rubritalea</taxon>
    </lineage>
</organism>
<feature type="site" description="Activates thiol group during catalysis" evidence="7">
    <location>
        <position position="177"/>
    </location>
</feature>
<feature type="active site" description="Nucleophile" evidence="4">
    <location>
        <position position="150"/>
    </location>
</feature>
<dbReference type="OrthoDB" id="9803304at2"/>